<comment type="caution">
    <text evidence="1">The sequence shown here is derived from an EMBL/GenBank/DDBJ whole genome shotgun (WGS) entry which is preliminary data.</text>
</comment>
<dbReference type="Proteomes" id="UP000292027">
    <property type="component" value="Unassembled WGS sequence"/>
</dbReference>
<protein>
    <submittedName>
        <fullName evidence="1">Uncharacterized protein DUF664</fullName>
    </submittedName>
</protein>
<dbReference type="AlphaFoldDB" id="A0A4Q7X921"/>
<organism evidence="1 2">
    <name type="scientific">Kribbella rubisoli</name>
    <dbReference type="NCBI Taxonomy" id="3075929"/>
    <lineage>
        <taxon>Bacteria</taxon>
        <taxon>Bacillati</taxon>
        <taxon>Actinomycetota</taxon>
        <taxon>Actinomycetes</taxon>
        <taxon>Propionibacteriales</taxon>
        <taxon>Kribbellaceae</taxon>
        <taxon>Kribbella</taxon>
    </lineage>
</organism>
<dbReference type="Gene3D" id="1.20.120.450">
    <property type="entry name" value="dinb family like domain"/>
    <property type="match status" value="1"/>
</dbReference>
<gene>
    <name evidence="1" type="ORF">EV645_1212</name>
</gene>
<accession>A0A4Q7X921</accession>
<dbReference type="OrthoDB" id="4548523at2"/>
<dbReference type="Pfam" id="PF04978">
    <property type="entry name" value="MST"/>
    <property type="match status" value="1"/>
</dbReference>
<sequence length="168" mass="18828">MPDVKGELLKALQGSRAVMLAKLDGLPEYDRRRPLTPSGTNLLGLVKHLTGLEYGYLGESLGRPPTERPSWFRDDPSTEIDMWATPDESSEYVVRTYQQACAHSDNTINELNLNSPAHVAHWAEGGQHTTLGVLLIRMVNETAQHAGHADIIRELIDEPSWTDDYRPR</sequence>
<dbReference type="SUPFAM" id="SSF109854">
    <property type="entry name" value="DinB/YfiT-like putative metalloenzymes"/>
    <property type="match status" value="1"/>
</dbReference>
<dbReference type="InterPro" id="IPR007061">
    <property type="entry name" value="MST-like"/>
</dbReference>
<evidence type="ECO:0000313" key="2">
    <source>
        <dbReference type="Proteomes" id="UP000292027"/>
    </source>
</evidence>
<dbReference type="InterPro" id="IPR034660">
    <property type="entry name" value="DinB/YfiT-like"/>
</dbReference>
<dbReference type="EMBL" id="SHKR01000011">
    <property type="protein sequence ID" value="RZU19009.1"/>
    <property type="molecule type" value="Genomic_DNA"/>
</dbReference>
<reference evidence="1 2" key="1">
    <citation type="journal article" date="2015" name="Stand. Genomic Sci.">
        <title>Genomic Encyclopedia of Bacterial and Archaeal Type Strains, Phase III: the genomes of soil and plant-associated and newly described type strains.</title>
        <authorList>
            <person name="Whitman W.B."/>
            <person name="Woyke T."/>
            <person name="Klenk H.P."/>
            <person name="Zhou Y."/>
            <person name="Lilburn T.G."/>
            <person name="Beck B.J."/>
            <person name="De Vos P."/>
            <person name="Vandamme P."/>
            <person name="Eisen J.A."/>
            <person name="Garrity G."/>
            <person name="Hugenholtz P."/>
            <person name="Kyrpides N.C."/>
        </authorList>
    </citation>
    <scope>NUCLEOTIDE SEQUENCE [LARGE SCALE GENOMIC DNA]</scope>
    <source>
        <strain evidence="1 2">VKM Ac-2540</strain>
    </source>
</reference>
<dbReference type="RefSeq" id="WP_130440546.1">
    <property type="nucleotide sequence ID" value="NZ_SHKR01000011.1"/>
</dbReference>
<name>A0A4Q7X921_9ACTN</name>
<evidence type="ECO:0000313" key="1">
    <source>
        <dbReference type="EMBL" id="RZU19009.1"/>
    </source>
</evidence>
<proteinExistence type="predicted"/>
<keyword evidence="2" id="KW-1185">Reference proteome</keyword>